<keyword evidence="1" id="KW-0812">Transmembrane</keyword>
<dbReference type="EMBL" id="DMNG01000122">
    <property type="protein sequence ID" value="HAN24348.1"/>
    <property type="molecule type" value="Genomic_DNA"/>
</dbReference>
<dbReference type="OrthoDB" id="3723842at2"/>
<gene>
    <name evidence="2" type="ORF">DCP95_07220</name>
</gene>
<feature type="transmembrane region" description="Helical" evidence="1">
    <location>
        <begin position="80"/>
        <end position="102"/>
    </location>
</feature>
<evidence type="ECO:0000313" key="3">
    <source>
        <dbReference type="Proteomes" id="UP000257479"/>
    </source>
</evidence>
<dbReference type="InterPro" id="IPR050583">
    <property type="entry name" value="Mycobacterial_A85_antigen"/>
</dbReference>
<dbReference type="RefSeq" id="WP_052672034.1">
    <property type="nucleotide sequence ID" value="NZ_JYIY01000075.1"/>
</dbReference>
<dbReference type="PANTHER" id="PTHR48098">
    <property type="entry name" value="ENTEROCHELIN ESTERASE-RELATED"/>
    <property type="match status" value="1"/>
</dbReference>
<feature type="transmembrane region" description="Helical" evidence="1">
    <location>
        <begin position="109"/>
        <end position="133"/>
    </location>
</feature>
<dbReference type="AlphaFoldDB" id="A0A3C1KCX1"/>
<sequence>MPAHLTLPSWLASMSLVDSAVSGTVLMLSVLLGVVALARRRSRRAALVAAGTIAGSVLAAALALTALLDLGPGVGVAVPFAGRAWVVVAVAGLAVGVAAIAGARWWHRLAGAAAAVSAITAAALGVNAVFGVYPTVADLWGRPAPPALADVASGEHGSVEAVGTDYVSTAAGGAPVPAAGAVVSATIPATVSHFAARPATIYLPPAALTAHPPVLPVVLAFSGQPGSPSDLFTFGGLATVLDTFAAAHHGFAPIVISPDQLGAPSSNPMCVDSTLGNVDTYVATDVVAWAKSHFRVSSSPLAWGVLGFSEGATCSTQFAVTHPDVFASALAISSELVPTIGADTVKIAFRGSATEYARHHPLALMHAHGPFRDSRVTFVAGEQDPLFVTAARQLAAGARAVAIAADVLISPGTGHDWNTVRWGLRHGLAGFFGHLGLIPAH</sequence>
<reference evidence="2 3" key="1">
    <citation type="journal article" date="2018" name="Nat. Biotechnol.">
        <title>A standardized bacterial taxonomy based on genome phylogeny substantially revises the tree of life.</title>
        <authorList>
            <person name="Parks D.H."/>
            <person name="Chuvochina M."/>
            <person name="Waite D.W."/>
            <person name="Rinke C."/>
            <person name="Skarshewski A."/>
            <person name="Chaumeil P.A."/>
            <person name="Hugenholtz P."/>
        </authorList>
    </citation>
    <scope>NUCLEOTIDE SEQUENCE [LARGE SCALE GENOMIC DNA]</scope>
    <source>
        <strain evidence="2">UBA9152</strain>
    </source>
</reference>
<dbReference type="Proteomes" id="UP000257479">
    <property type="component" value="Unassembled WGS sequence"/>
</dbReference>
<name>A0A3C1KCX1_9MICO</name>
<dbReference type="InterPro" id="IPR000801">
    <property type="entry name" value="Esterase-like"/>
</dbReference>
<dbReference type="InterPro" id="IPR029058">
    <property type="entry name" value="AB_hydrolase_fold"/>
</dbReference>
<keyword evidence="1" id="KW-1133">Transmembrane helix</keyword>
<evidence type="ECO:0000256" key="1">
    <source>
        <dbReference type="SAM" id="Phobius"/>
    </source>
</evidence>
<dbReference type="Gene3D" id="3.40.50.1820">
    <property type="entry name" value="alpha/beta hydrolase"/>
    <property type="match status" value="1"/>
</dbReference>
<dbReference type="GO" id="GO:0016747">
    <property type="term" value="F:acyltransferase activity, transferring groups other than amino-acyl groups"/>
    <property type="evidence" value="ECO:0007669"/>
    <property type="project" value="TreeGrafter"/>
</dbReference>
<dbReference type="Pfam" id="PF00756">
    <property type="entry name" value="Esterase"/>
    <property type="match status" value="1"/>
</dbReference>
<organism evidence="2 3">
    <name type="scientific">Microbacterium ginsengisoli</name>
    <dbReference type="NCBI Taxonomy" id="400772"/>
    <lineage>
        <taxon>Bacteria</taxon>
        <taxon>Bacillati</taxon>
        <taxon>Actinomycetota</taxon>
        <taxon>Actinomycetes</taxon>
        <taxon>Micrococcales</taxon>
        <taxon>Microbacteriaceae</taxon>
        <taxon>Microbacterium</taxon>
    </lineage>
</organism>
<accession>A0A3C1KCX1</accession>
<feature type="transmembrane region" description="Helical" evidence="1">
    <location>
        <begin position="20"/>
        <end position="38"/>
    </location>
</feature>
<evidence type="ECO:0008006" key="4">
    <source>
        <dbReference type="Google" id="ProtNLM"/>
    </source>
</evidence>
<proteinExistence type="predicted"/>
<comment type="caution">
    <text evidence="2">The sequence shown here is derived from an EMBL/GenBank/DDBJ whole genome shotgun (WGS) entry which is preliminary data.</text>
</comment>
<protein>
    <recommendedName>
        <fullName evidence="4">Esterase</fullName>
    </recommendedName>
</protein>
<dbReference type="SUPFAM" id="SSF53474">
    <property type="entry name" value="alpha/beta-Hydrolases"/>
    <property type="match status" value="1"/>
</dbReference>
<feature type="transmembrane region" description="Helical" evidence="1">
    <location>
        <begin position="45"/>
        <end position="68"/>
    </location>
</feature>
<evidence type="ECO:0000313" key="2">
    <source>
        <dbReference type="EMBL" id="HAN24348.1"/>
    </source>
</evidence>
<dbReference type="PANTHER" id="PTHR48098:SF1">
    <property type="entry name" value="DIACYLGLYCEROL ACYLTRANSFERASE_MYCOLYLTRANSFERASE AG85A"/>
    <property type="match status" value="1"/>
</dbReference>
<keyword evidence="1" id="KW-0472">Membrane</keyword>